<dbReference type="Gene3D" id="2.70.70.10">
    <property type="entry name" value="Glucose Permease (Domain IIA)"/>
    <property type="match status" value="1"/>
</dbReference>
<dbReference type="InterPro" id="IPR016047">
    <property type="entry name" value="M23ase_b-sheet_dom"/>
</dbReference>
<feature type="domain" description="M23ase beta-sheet core" evidence="1">
    <location>
        <begin position="88"/>
        <end position="182"/>
    </location>
</feature>
<accession>O67634</accession>
<dbReference type="Proteomes" id="UP000000798">
    <property type="component" value="Chromosome"/>
</dbReference>
<evidence type="ECO:0000259" key="1">
    <source>
        <dbReference type="Pfam" id="PF01551"/>
    </source>
</evidence>
<dbReference type="PANTHER" id="PTHR21666">
    <property type="entry name" value="PEPTIDASE-RELATED"/>
    <property type="match status" value="1"/>
</dbReference>
<dbReference type="EnsemblBacteria" id="AAC07590">
    <property type="protein sequence ID" value="AAC07590"/>
    <property type="gene ID" value="aq_1753"/>
</dbReference>
<dbReference type="AlphaFoldDB" id="O67634"/>
<name>O67634_AQUAE</name>
<dbReference type="CDD" id="cd12797">
    <property type="entry name" value="M23_peptidase"/>
    <property type="match status" value="1"/>
</dbReference>
<dbReference type="Pfam" id="PF01551">
    <property type="entry name" value="Peptidase_M23"/>
    <property type="match status" value="1"/>
</dbReference>
<dbReference type="InParanoid" id="O67634"/>
<dbReference type="OrthoDB" id="9809488at2"/>
<reference evidence="2 3" key="1">
    <citation type="journal article" date="1998" name="Nature">
        <title>The complete genome of the hyperthermophilic bacterium Aquifex aeolicus.</title>
        <authorList>
            <person name="Deckert G."/>
            <person name="Warren P.V."/>
            <person name="Gaasterland T."/>
            <person name="Young W.G."/>
            <person name="Lenox A.L."/>
            <person name="Graham D.E."/>
            <person name="Overbeek R."/>
            <person name="Snead M.A."/>
            <person name="Keller M."/>
            <person name="Aujay M."/>
            <person name="Huber R."/>
            <person name="Feldman R.A."/>
            <person name="Short J.M."/>
            <person name="Olson G.J."/>
            <person name="Swanson R.V."/>
        </authorList>
    </citation>
    <scope>NUCLEOTIDE SEQUENCE [LARGE SCALE GENOMIC DNA]</scope>
    <source>
        <strain evidence="2 3">VF5</strain>
    </source>
</reference>
<dbReference type="STRING" id="224324.aq_1753"/>
<protein>
    <submittedName>
        <fullName evidence="2">Lipoprotein NlpD</fullName>
    </submittedName>
</protein>
<organism evidence="2 3">
    <name type="scientific">Aquifex aeolicus (strain VF5)</name>
    <dbReference type="NCBI Taxonomy" id="224324"/>
    <lineage>
        <taxon>Bacteria</taxon>
        <taxon>Pseudomonadati</taxon>
        <taxon>Aquificota</taxon>
        <taxon>Aquificia</taxon>
        <taxon>Aquificales</taxon>
        <taxon>Aquificaceae</taxon>
        <taxon>Aquifex</taxon>
    </lineage>
</organism>
<dbReference type="InterPro" id="IPR050570">
    <property type="entry name" value="Cell_wall_metabolism_enzyme"/>
</dbReference>
<dbReference type="GO" id="GO:0004222">
    <property type="term" value="F:metalloendopeptidase activity"/>
    <property type="evidence" value="ECO:0000318"/>
    <property type="project" value="GO_Central"/>
</dbReference>
<evidence type="ECO:0000313" key="2">
    <source>
        <dbReference type="EMBL" id="AAC07590.1"/>
    </source>
</evidence>
<dbReference type="EMBL" id="AE000657">
    <property type="protein sequence ID" value="AAC07590.1"/>
    <property type="molecule type" value="Genomic_DNA"/>
</dbReference>
<dbReference type="eggNOG" id="COG0739">
    <property type="taxonomic scope" value="Bacteria"/>
</dbReference>
<gene>
    <name evidence="2" type="primary">nlpD2</name>
    <name evidence="2" type="ordered locus">aq_1753</name>
</gene>
<dbReference type="InterPro" id="IPR011055">
    <property type="entry name" value="Dup_hybrid_motif"/>
</dbReference>
<proteinExistence type="predicted"/>
<sequence length="187" mass="20953">MKKALLLSLFLLFLPLSFGKLSNLFLEPDIFEKEEVEVISPKIEIPRELTDFLKYVKLPEESRPSIWPIVGVVTSQYGWRRRGRYKEFHAGIDIAAPTGTPVVATADGVVIFSGWVRGYGYVIVIYHGYGYTTVYAHLSGREGYKGDLVAKGSVIGYIGSTGRATGPHLHYEVLKYGIRQNPILYLP</sequence>
<dbReference type="KEGG" id="aae:aq_1753"/>
<dbReference type="HOGENOM" id="CLU_029425_13_3_0"/>
<dbReference type="PANTHER" id="PTHR21666:SF286">
    <property type="entry name" value="LIPOPROTEIN NLPD"/>
    <property type="match status" value="1"/>
</dbReference>
<keyword evidence="3" id="KW-1185">Reference proteome</keyword>
<dbReference type="RefSeq" id="WP_010881137.1">
    <property type="nucleotide sequence ID" value="NC_000918.1"/>
</dbReference>
<dbReference type="PIR" id="H70450">
    <property type="entry name" value="H70450"/>
</dbReference>
<dbReference type="SUPFAM" id="SSF51261">
    <property type="entry name" value="Duplicated hybrid motif"/>
    <property type="match status" value="1"/>
</dbReference>
<keyword evidence="2" id="KW-0449">Lipoprotein</keyword>
<evidence type="ECO:0000313" key="3">
    <source>
        <dbReference type="Proteomes" id="UP000000798"/>
    </source>
</evidence>